<dbReference type="PANTHER" id="PTHR34109">
    <property type="entry name" value="BNAUNNG04460D PROTEIN-RELATED"/>
    <property type="match status" value="1"/>
</dbReference>
<feature type="domain" description="VOC" evidence="1">
    <location>
        <begin position="143"/>
        <end position="247"/>
    </location>
</feature>
<evidence type="ECO:0000313" key="3">
    <source>
        <dbReference type="Proteomes" id="UP000239203"/>
    </source>
</evidence>
<dbReference type="Pfam" id="PF00903">
    <property type="entry name" value="Glyoxalase"/>
    <property type="match status" value="1"/>
</dbReference>
<dbReference type="CDD" id="cd07246">
    <property type="entry name" value="VOC_like"/>
    <property type="match status" value="1"/>
</dbReference>
<dbReference type="PROSITE" id="PS51819">
    <property type="entry name" value="VOC"/>
    <property type="match status" value="2"/>
</dbReference>
<dbReference type="Gene3D" id="3.10.180.10">
    <property type="entry name" value="2,3-Dihydroxybiphenyl 1,2-Dioxygenase, domain 1"/>
    <property type="match status" value="1"/>
</dbReference>
<dbReference type="Gene3D" id="3.30.720.110">
    <property type="match status" value="1"/>
</dbReference>
<dbReference type="SUPFAM" id="SSF54593">
    <property type="entry name" value="Glyoxalase/Bleomycin resistance protein/Dihydroxybiphenyl dioxygenase"/>
    <property type="match status" value="2"/>
</dbReference>
<reference evidence="2 3" key="1">
    <citation type="submission" date="2018-02" db="EMBL/GenBank/DDBJ databases">
        <title>Genomic Encyclopedia of Archaeal and Bacterial Type Strains, Phase II (KMG-II): from individual species to whole genera.</title>
        <authorList>
            <person name="Goeker M."/>
        </authorList>
    </citation>
    <scope>NUCLEOTIDE SEQUENCE [LARGE SCALE GENOMIC DNA]</scope>
    <source>
        <strain evidence="2 3">YU 961-1</strain>
    </source>
</reference>
<gene>
    <name evidence="2" type="ORF">CLV40_101629</name>
</gene>
<dbReference type="InterPro" id="IPR041581">
    <property type="entry name" value="Glyoxalase_6"/>
</dbReference>
<feature type="domain" description="VOC" evidence="1">
    <location>
        <begin position="6"/>
        <end position="132"/>
    </location>
</feature>
<dbReference type="Gene3D" id="3.30.720.120">
    <property type="match status" value="1"/>
</dbReference>
<dbReference type="Proteomes" id="UP000239203">
    <property type="component" value="Unassembled WGS sequence"/>
</dbReference>
<dbReference type="InterPro" id="IPR029068">
    <property type="entry name" value="Glyas_Bleomycin-R_OHBP_Dase"/>
</dbReference>
<dbReference type="Pfam" id="PF18029">
    <property type="entry name" value="Glyoxalase_6"/>
    <property type="match status" value="1"/>
</dbReference>
<organism evidence="2 3">
    <name type="scientific">Actinokineospora auranticolor</name>
    <dbReference type="NCBI Taxonomy" id="155976"/>
    <lineage>
        <taxon>Bacteria</taxon>
        <taxon>Bacillati</taxon>
        <taxon>Actinomycetota</taxon>
        <taxon>Actinomycetes</taxon>
        <taxon>Pseudonocardiales</taxon>
        <taxon>Pseudonocardiaceae</taxon>
        <taxon>Actinokineospora</taxon>
    </lineage>
</organism>
<sequence>MTSFTRPATITPYLAVADAPRAIDWYVRVFDGHRRGEPYLMPDGRIGHAEIGIGDAVLMLAEGGVGEVPVVAPDNPTTFTHSLNIQVEDVDATFARAVAEGAAVERHPEDQDYGRVAVLVDPFGHRWLVTGTPVRSSRTPVGESDYLTMVVRDADRAKGFYGAVLGWEFVPGSVEGAWQVANHSNIGLWANGDEPANQLCFRVADIEAALRAVTTHGGKAGEAKERPFGLLADCADPEGTVFYLYQT</sequence>
<accession>A0A2S6H1S7</accession>
<proteinExistence type="predicted"/>
<evidence type="ECO:0000259" key="1">
    <source>
        <dbReference type="PROSITE" id="PS51819"/>
    </source>
</evidence>
<keyword evidence="3" id="KW-1185">Reference proteome</keyword>
<dbReference type="RefSeq" id="WP_181043287.1">
    <property type="nucleotide sequence ID" value="NZ_CP154825.1"/>
</dbReference>
<evidence type="ECO:0000313" key="2">
    <source>
        <dbReference type="EMBL" id="PPK71439.1"/>
    </source>
</evidence>
<dbReference type="InterPro" id="IPR004360">
    <property type="entry name" value="Glyas_Fos-R_dOase_dom"/>
</dbReference>
<dbReference type="EMBL" id="PTIX01000001">
    <property type="protein sequence ID" value="PPK71439.1"/>
    <property type="molecule type" value="Genomic_DNA"/>
</dbReference>
<dbReference type="PANTHER" id="PTHR34109:SF1">
    <property type="entry name" value="VOC DOMAIN-CONTAINING PROTEIN"/>
    <property type="match status" value="1"/>
</dbReference>
<name>A0A2S6H1S7_9PSEU</name>
<comment type="caution">
    <text evidence="2">The sequence shown here is derived from an EMBL/GenBank/DDBJ whole genome shotgun (WGS) entry which is preliminary data.</text>
</comment>
<protein>
    <submittedName>
        <fullName evidence="2">Putative glyoxalase superfamily protein PhnB</fullName>
    </submittedName>
</protein>
<dbReference type="InterPro" id="IPR037523">
    <property type="entry name" value="VOC_core"/>
</dbReference>
<dbReference type="AlphaFoldDB" id="A0A2S6H1S7"/>